<keyword evidence="1" id="KW-0285">Flavoprotein</keyword>
<reference evidence="6 7" key="1">
    <citation type="submission" date="2023-08" db="EMBL/GenBank/DDBJ databases">
        <title>Functional and genomic diversity of the sorghum phyllosphere microbiome.</title>
        <authorList>
            <person name="Shade A."/>
        </authorList>
    </citation>
    <scope>NUCLEOTIDE SEQUENCE [LARGE SCALE GENOMIC DNA]</scope>
    <source>
        <strain evidence="6 7">SORGH_AS_0335</strain>
    </source>
</reference>
<keyword evidence="2" id="KW-0560">Oxidoreductase</keyword>
<feature type="region of interest" description="Disordered" evidence="3">
    <location>
        <begin position="414"/>
        <end position="442"/>
    </location>
</feature>
<dbReference type="Pfam" id="PF08028">
    <property type="entry name" value="Acyl-CoA_dh_2"/>
    <property type="match status" value="1"/>
</dbReference>
<dbReference type="InterPro" id="IPR046373">
    <property type="entry name" value="Acyl-CoA_Oxase/DH_mid-dom_sf"/>
</dbReference>
<dbReference type="Gene3D" id="2.40.110.10">
    <property type="entry name" value="Butyryl-CoA Dehydrogenase, subunit A, domain 2"/>
    <property type="match status" value="1"/>
</dbReference>
<dbReference type="InterPro" id="IPR009100">
    <property type="entry name" value="AcylCoA_DH/oxidase_NM_dom_sf"/>
</dbReference>
<feature type="domain" description="Acyl-CoA oxidase/dehydrogenase middle" evidence="4">
    <location>
        <begin position="141"/>
        <end position="220"/>
    </location>
</feature>
<dbReference type="InterPro" id="IPR037069">
    <property type="entry name" value="AcylCoA_DH/ox_N_sf"/>
</dbReference>
<evidence type="ECO:0000256" key="2">
    <source>
        <dbReference type="ARBA" id="ARBA00023002"/>
    </source>
</evidence>
<evidence type="ECO:0000259" key="5">
    <source>
        <dbReference type="Pfam" id="PF08028"/>
    </source>
</evidence>
<accession>A0ABU1I838</accession>
<proteinExistence type="predicted"/>
<dbReference type="InterPro" id="IPR013107">
    <property type="entry name" value="Acyl-CoA_DH_C"/>
</dbReference>
<dbReference type="InterPro" id="IPR050741">
    <property type="entry name" value="Acyl-CoA_dehydrogenase"/>
</dbReference>
<evidence type="ECO:0000256" key="3">
    <source>
        <dbReference type="SAM" id="MobiDB-lite"/>
    </source>
</evidence>
<dbReference type="PANTHER" id="PTHR48083">
    <property type="entry name" value="MEDIUM-CHAIN SPECIFIC ACYL-COA DEHYDROGENASE, MITOCHONDRIAL-RELATED"/>
    <property type="match status" value="1"/>
</dbReference>
<dbReference type="Gene3D" id="1.10.540.10">
    <property type="entry name" value="Acyl-CoA dehydrogenase/oxidase, N-terminal domain"/>
    <property type="match status" value="1"/>
</dbReference>
<comment type="caution">
    <text evidence="6">The sequence shown here is derived from an EMBL/GenBank/DDBJ whole genome shotgun (WGS) entry which is preliminary data.</text>
</comment>
<dbReference type="Proteomes" id="UP001267710">
    <property type="component" value="Unassembled WGS sequence"/>
</dbReference>
<protein>
    <submittedName>
        <fullName evidence="6">Alkylation response protein AidB-like acyl-CoA dehydrogenase</fullName>
    </submittedName>
</protein>
<evidence type="ECO:0000259" key="4">
    <source>
        <dbReference type="Pfam" id="PF02770"/>
    </source>
</evidence>
<dbReference type="PIRSF" id="PIRSF016578">
    <property type="entry name" value="HsaA"/>
    <property type="match status" value="1"/>
</dbReference>
<sequence>MTTAYRTPSILGPAYEAIADKYRPVFARIQATALEREQQRQLGHEPIQWLKDARFGALRVPVEHGGDGATLPQLFQLLVELAEADSNIVQALRGHFAFVEDRLNAPRDAANIVWLRRFAEGDLAGNAWTEVGNVAIGDVITRVTPTEDGRWVVNGRKFYSTGSIFADWIDLYARRDGPGDGDGLDVIAAVRARQPGVTHHDDWDGFGQRTTGSGTSVYENAEVEPENIFLFADRFKYQTAFYQLFHLATLAGIARAITRDAAAQVRGRQRIFSTGNAPSVAQDVQVQQVVGEVAAIAYAAEATAVRAAFAAQRAYDAHWHGTPEQEKQANIEAELESAQGQVALTDLVLRAASQFFNGLGASAASSAQSLDRHWRNARTVASHNPVIYKARIVGDWHVNGTEPPYVWQIGAGPGRPAASAPAPAADAGAANAAQARPLARAA</sequence>
<dbReference type="RefSeq" id="WP_309826858.1">
    <property type="nucleotide sequence ID" value="NZ_JAVIZX010000001.1"/>
</dbReference>
<dbReference type="PANTHER" id="PTHR48083:SF19">
    <property type="entry name" value="FLAVIN-DEPENDENT MONOOXYGENASE, OXYGENASE SUBUNIT HSAA"/>
    <property type="match status" value="1"/>
</dbReference>
<organism evidence="6 7">
    <name type="scientific">Paracidovorax wautersii</name>
    <dbReference type="NCBI Taxonomy" id="1177982"/>
    <lineage>
        <taxon>Bacteria</taxon>
        <taxon>Pseudomonadati</taxon>
        <taxon>Pseudomonadota</taxon>
        <taxon>Betaproteobacteria</taxon>
        <taxon>Burkholderiales</taxon>
        <taxon>Comamonadaceae</taxon>
        <taxon>Paracidovorax</taxon>
    </lineage>
</organism>
<dbReference type="InterPro" id="IPR036250">
    <property type="entry name" value="AcylCo_DH-like_C"/>
</dbReference>
<evidence type="ECO:0000313" key="7">
    <source>
        <dbReference type="Proteomes" id="UP001267710"/>
    </source>
</evidence>
<dbReference type="EMBL" id="JAVIZX010000001">
    <property type="protein sequence ID" value="MDR6213386.1"/>
    <property type="molecule type" value="Genomic_DNA"/>
</dbReference>
<evidence type="ECO:0000313" key="6">
    <source>
        <dbReference type="EMBL" id="MDR6213386.1"/>
    </source>
</evidence>
<dbReference type="Gene3D" id="1.20.140.10">
    <property type="entry name" value="Butyryl-CoA Dehydrogenase, subunit A, domain 3"/>
    <property type="match status" value="1"/>
</dbReference>
<keyword evidence="7" id="KW-1185">Reference proteome</keyword>
<dbReference type="SUPFAM" id="SSF47203">
    <property type="entry name" value="Acyl-CoA dehydrogenase C-terminal domain-like"/>
    <property type="match status" value="1"/>
</dbReference>
<dbReference type="InterPro" id="IPR006091">
    <property type="entry name" value="Acyl-CoA_Oxase/DH_mid-dom"/>
</dbReference>
<dbReference type="Pfam" id="PF02770">
    <property type="entry name" value="Acyl-CoA_dh_M"/>
    <property type="match status" value="1"/>
</dbReference>
<feature type="domain" description="Acyl-CoA dehydrogenase C-terminal" evidence="5">
    <location>
        <begin position="248"/>
        <end position="384"/>
    </location>
</feature>
<name>A0ABU1I838_9BURK</name>
<gene>
    <name evidence="6" type="ORF">QE399_001075</name>
</gene>
<evidence type="ECO:0000256" key="1">
    <source>
        <dbReference type="ARBA" id="ARBA00022630"/>
    </source>
</evidence>
<dbReference type="SUPFAM" id="SSF56645">
    <property type="entry name" value="Acyl-CoA dehydrogenase NM domain-like"/>
    <property type="match status" value="1"/>
</dbReference>